<comment type="caution">
    <text evidence="3">The sequence shown here is derived from an EMBL/GenBank/DDBJ whole genome shotgun (WGS) entry which is preliminary data.</text>
</comment>
<keyword evidence="1" id="KW-0597">Phosphoprotein</keyword>
<sequence length="132" mass="15093">MLLHIIENNLADITLYRELLEEIDPSIQLLVSENGHQALESLTNSSTESLPNGVLLDLNMPVMNGIEFLKVFREWNANLEIPVIILTSSEAPIDIKKSYENNCTAFFTKPFEAEETKELMELIIDFLKIRSR</sequence>
<dbReference type="Gene3D" id="3.40.50.2300">
    <property type="match status" value="1"/>
</dbReference>
<dbReference type="PROSITE" id="PS50110">
    <property type="entry name" value="RESPONSE_REGULATORY"/>
    <property type="match status" value="1"/>
</dbReference>
<reference evidence="3" key="2">
    <citation type="submission" date="2020-09" db="EMBL/GenBank/DDBJ databases">
        <authorList>
            <person name="Sun Q."/>
            <person name="Kim S."/>
        </authorList>
    </citation>
    <scope>NUCLEOTIDE SEQUENCE</scope>
    <source>
        <strain evidence="3">KCTC 23224</strain>
    </source>
</reference>
<feature type="modified residue" description="4-aspartylphosphate" evidence="1">
    <location>
        <position position="57"/>
    </location>
</feature>
<dbReference type="PANTHER" id="PTHR44520:SF2">
    <property type="entry name" value="RESPONSE REGULATOR RCP1"/>
    <property type="match status" value="1"/>
</dbReference>
<gene>
    <name evidence="3" type="ORF">GCM10008106_16010</name>
</gene>
<dbReference type="Pfam" id="PF00072">
    <property type="entry name" value="Response_reg"/>
    <property type="match status" value="1"/>
</dbReference>
<proteinExistence type="predicted"/>
<accession>A0A8J3CXH2</accession>
<evidence type="ECO:0000256" key="1">
    <source>
        <dbReference type="PROSITE-ProRule" id="PRU00169"/>
    </source>
</evidence>
<evidence type="ECO:0000259" key="2">
    <source>
        <dbReference type="PROSITE" id="PS50110"/>
    </source>
</evidence>
<dbReference type="InterPro" id="IPR011006">
    <property type="entry name" value="CheY-like_superfamily"/>
</dbReference>
<dbReference type="PANTHER" id="PTHR44520">
    <property type="entry name" value="RESPONSE REGULATOR RCP1-RELATED"/>
    <property type="match status" value="1"/>
</dbReference>
<dbReference type="GO" id="GO:0000160">
    <property type="term" value="P:phosphorelay signal transduction system"/>
    <property type="evidence" value="ECO:0007669"/>
    <property type="project" value="InterPro"/>
</dbReference>
<dbReference type="EMBL" id="BMYF01000008">
    <property type="protein sequence ID" value="GHB35371.1"/>
    <property type="molecule type" value="Genomic_DNA"/>
</dbReference>
<organism evidence="3 4">
    <name type="scientific">Mongoliitalea lutea</name>
    <dbReference type="NCBI Taxonomy" id="849756"/>
    <lineage>
        <taxon>Bacteria</taxon>
        <taxon>Pseudomonadati</taxon>
        <taxon>Bacteroidota</taxon>
        <taxon>Cytophagia</taxon>
        <taxon>Cytophagales</taxon>
        <taxon>Cyclobacteriaceae</taxon>
        <taxon>Mongoliitalea</taxon>
    </lineage>
</organism>
<protein>
    <submittedName>
        <fullName evidence="3">Response regulator</fullName>
    </submittedName>
</protein>
<keyword evidence="4" id="KW-1185">Reference proteome</keyword>
<dbReference type="Proteomes" id="UP000642809">
    <property type="component" value="Unassembled WGS sequence"/>
</dbReference>
<dbReference type="AlphaFoldDB" id="A0A8J3CXH2"/>
<reference evidence="3" key="1">
    <citation type="journal article" date="2014" name="Int. J. Syst. Evol. Microbiol.">
        <title>Complete genome sequence of Corynebacterium casei LMG S-19264T (=DSM 44701T), isolated from a smear-ripened cheese.</title>
        <authorList>
            <consortium name="US DOE Joint Genome Institute (JGI-PGF)"/>
            <person name="Walter F."/>
            <person name="Albersmeier A."/>
            <person name="Kalinowski J."/>
            <person name="Ruckert C."/>
        </authorList>
    </citation>
    <scope>NUCLEOTIDE SEQUENCE</scope>
    <source>
        <strain evidence="3">KCTC 23224</strain>
    </source>
</reference>
<name>A0A8J3CXH2_9BACT</name>
<dbReference type="InterPro" id="IPR052893">
    <property type="entry name" value="TCS_response_regulator"/>
</dbReference>
<dbReference type="InterPro" id="IPR001789">
    <property type="entry name" value="Sig_transdc_resp-reg_receiver"/>
</dbReference>
<dbReference type="SMART" id="SM00448">
    <property type="entry name" value="REC"/>
    <property type="match status" value="1"/>
</dbReference>
<feature type="domain" description="Response regulatory" evidence="2">
    <location>
        <begin position="2"/>
        <end position="124"/>
    </location>
</feature>
<dbReference type="SUPFAM" id="SSF52172">
    <property type="entry name" value="CheY-like"/>
    <property type="match status" value="1"/>
</dbReference>
<evidence type="ECO:0000313" key="4">
    <source>
        <dbReference type="Proteomes" id="UP000642809"/>
    </source>
</evidence>
<dbReference type="RefSeq" id="WP_189580447.1">
    <property type="nucleotide sequence ID" value="NZ_BMYF01000008.1"/>
</dbReference>
<evidence type="ECO:0000313" key="3">
    <source>
        <dbReference type="EMBL" id="GHB35371.1"/>
    </source>
</evidence>